<reference evidence="1" key="1">
    <citation type="journal article" date="2014" name="Int. J. Syst. Evol. Microbiol.">
        <title>Complete genome sequence of Corynebacterium casei LMG S-19264T (=DSM 44701T), isolated from a smear-ripened cheese.</title>
        <authorList>
            <consortium name="US DOE Joint Genome Institute (JGI-PGF)"/>
            <person name="Walter F."/>
            <person name="Albersmeier A."/>
            <person name="Kalinowski J."/>
            <person name="Ruckert C."/>
        </authorList>
    </citation>
    <scope>NUCLEOTIDE SEQUENCE</scope>
    <source>
        <strain evidence="1">KCTC 23224</strain>
    </source>
</reference>
<keyword evidence="2" id="KW-1185">Reference proteome</keyword>
<protein>
    <submittedName>
        <fullName evidence="1">Uncharacterized protein</fullName>
    </submittedName>
</protein>
<name>A0A8J3CWH7_9BACT</name>
<gene>
    <name evidence="1" type="ORF">GCM10008106_15190</name>
</gene>
<sequence length="186" mass="21242">MNNPRLAYKYGIDADYPPAWIGTDLVIEDVVEGIEQQLIKINGFNLLEMKSDDIIEKLNLSENRRNSNNPNYTNEDKSLFFIKQQSGAISIQVEDIQKIAVDLDTVSLQGLDLNSFKELFPGAYMFRNLYGVQETMHIAERDSVKTIDYVFLWSLAETEGQPQITGRFDLTFVNGVPLKAYFFSIL</sequence>
<proteinExistence type="predicted"/>
<evidence type="ECO:0000313" key="1">
    <source>
        <dbReference type="EMBL" id="GHB34831.1"/>
    </source>
</evidence>
<dbReference type="Proteomes" id="UP000642809">
    <property type="component" value="Unassembled WGS sequence"/>
</dbReference>
<organism evidence="1 2">
    <name type="scientific">Mongoliitalea lutea</name>
    <dbReference type="NCBI Taxonomy" id="849756"/>
    <lineage>
        <taxon>Bacteria</taxon>
        <taxon>Pseudomonadati</taxon>
        <taxon>Bacteroidota</taxon>
        <taxon>Cytophagia</taxon>
        <taxon>Cytophagales</taxon>
        <taxon>Cyclobacteriaceae</taxon>
        <taxon>Mongoliitalea</taxon>
    </lineage>
</organism>
<reference evidence="1" key="2">
    <citation type="submission" date="2020-09" db="EMBL/GenBank/DDBJ databases">
        <authorList>
            <person name="Sun Q."/>
            <person name="Kim S."/>
        </authorList>
    </citation>
    <scope>NUCLEOTIDE SEQUENCE</scope>
    <source>
        <strain evidence="1">KCTC 23224</strain>
    </source>
</reference>
<accession>A0A8J3CWH7</accession>
<comment type="caution">
    <text evidence="1">The sequence shown here is derived from an EMBL/GenBank/DDBJ whole genome shotgun (WGS) entry which is preliminary data.</text>
</comment>
<dbReference type="AlphaFoldDB" id="A0A8J3CWH7"/>
<dbReference type="EMBL" id="BMYF01000008">
    <property type="protein sequence ID" value="GHB34831.1"/>
    <property type="molecule type" value="Genomic_DNA"/>
</dbReference>
<evidence type="ECO:0000313" key="2">
    <source>
        <dbReference type="Proteomes" id="UP000642809"/>
    </source>
</evidence>